<evidence type="ECO:0000256" key="3">
    <source>
        <dbReference type="PROSITE-ProRule" id="PRU01282"/>
    </source>
</evidence>
<dbReference type="SUPFAM" id="SSF52833">
    <property type="entry name" value="Thioredoxin-like"/>
    <property type="match status" value="1"/>
</dbReference>
<keyword evidence="6" id="KW-1185">Reference proteome</keyword>
<dbReference type="EMBL" id="JBGCUO010000001">
    <property type="protein sequence ID" value="MEY1662445.1"/>
    <property type="molecule type" value="Genomic_DNA"/>
</dbReference>
<dbReference type="RefSeq" id="WP_369455680.1">
    <property type="nucleotide sequence ID" value="NZ_JBGCUO010000001.1"/>
</dbReference>
<keyword evidence="2 4" id="KW-0560">Oxidoreductase</keyword>
<evidence type="ECO:0000256" key="1">
    <source>
        <dbReference type="ARBA" id="ARBA00007198"/>
    </source>
</evidence>
<dbReference type="InterPro" id="IPR006659">
    <property type="entry name" value="Arsenate_reductase"/>
</dbReference>
<dbReference type="InterPro" id="IPR006660">
    <property type="entry name" value="Arsenate_reductase-like"/>
</dbReference>
<proteinExistence type="inferred from homology"/>
<sequence>MARYRLYHNPRCSKSRAALALLEQRGITPEVVLYLETPPDVETLRSLVTALGLSHPAQLLRTKEDDYQAAGLSADSDAEQVLAAMAAYPRLIERPLLVQGARAVIGRPTENLLDLLE</sequence>
<comment type="caution">
    <text evidence="5">The sequence shown here is derived from an EMBL/GenBank/DDBJ whole genome shotgun (WGS) entry which is preliminary data.</text>
</comment>
<reference evidence="5 6" key="1">
    <citation type="submission" date="2024-07" db="EMBL/GenBank/DDBJ databases">
        <authorList>
            <person name="Ren Q."/>
        </authorList>
    </citation>
    <scope>NUCLEOTIDE SEQUENCE [LARGE SCALE GENOMIC DNA]</scope>
    <source>
        <strain evidence="5 6">REN37</strain>
    </source>
</reference>
<dbReference type="Pfam" id="PF03960">
    <property type="entry name" value="ArsC"/>
    <property type="match status" value="1"/>
</dbReference>
<evidence type="ECO:0000313" key="6">
    <source>
        <dbReference type="Proteomes" id="UP001562065"/>
    </source>
</evidence>
<dbReference type="InterPro" id="IPR036249">
    <property type="entry name" value="Thioredoxin-like_sf"/>
</dbReference>
<evidence type="ECO:0000256" key="4">
    <source>
        <dbReference type="RuleBase" id="RU362029"/>
    </source>
</evidence>
<name>A0ABV4AL76_9GAMM</name>
<dbReference type="Gene3D" id="3.40.30.10">
    <property type="entry name" value="Glutaredoxin"/>
    <property type="match status" value="1"/>
</dbReference>
<dbReference type="PROSITE" id="PS51353">
    <property type="entry name" value="ARSC"/>
    <property type="match status" value="1"/>
</dbReference>
<dbReference type="EC" id="1.20.4.1" evidence="4"/>
<comment type="catalytic activity">
    <reaction evidence="4">
        <text>[glutaredoxin]-dithiol + arsenate + glutathione + H(+) = glutathionyl-S-S-[glutaredoxin] + arsenite + H2O</text>
        <dbReference type="Rhea" id="RHEA:22016"/>
        <dbReference type="Rhea" id="RHEA-COMP:10729"/>
        <dbReference type="Rhea" id="RHEA-COMP:17668"/>
        <dbReference type="ChEBI" id="CHEBI:15377"/>
        <dbReference type="ChEBI" id="CHEBI:15378"/>
        <dbReference type="ChEBI" id="CHEBI:29242"/>
        <dbReference type="ChEBI" id="CHEBI:29950"/>
        <dbReference type="ChEBI" id="CHEBI:48597"/>
        <dbReference type="ChEBI" id="CHEBI:57925"/>
        <dbReference type="ChEBI" id="CHEBI:146199"/>
        <dbReference type="EC" id="1.20.4.1"/>
    </reaction>
</comment>
<evidence type="ECO:0000313" key="5">
    <source>
        <dbReference type="EMBL" id="MEY1662445.1"/>
    </source>
</evidence>
<protein>
    <recommendedName>
        <fullName evidence="4">Arsenate reductase</fullName>
        <ecNumber evidence="4">1.20.4.1</ecNumber>
    </recommendedName>
</protein>
<evidence type="ECO:0000256" key="2">
    <source>
        <dbReference type="ARBA" id="ARBA00023002"/>
    </source>
</evidence>
<dbReference type="Proteomes" id="UP001562065">
    <property type="component" value="Unassembled WGS sequence"/>
</dbReference>
<dbReference type="PANTHER" id="PTHR30041:SF4">
    <property type="entry name" value="ARSENATE REDUCTASE"/>
    <property type="match status" value="1"/>
</dbReference>
<dbReference type="CDD" id="cd03034">
    <property type="entry name" value="ArsC_ArsC"/>
    <property type="match status" value="1"/>
</dbReference>
<accession>A0ABV4AL76</accession>
<comment type="similarity">
    <text evidence="1 3 4">Belongs to the ArsC family.</text>
</comment>
<gene>
    <name evidence="5" type="primary">arsC</name>
    <name evidence="5" type="ORF">AB5I84_09835</name>
</gene>
<dbReference type="GO" id="GO:0008794">
    <property type="term" value="F:arsenate reductase (glutaredoxin) activity"/>
    <property type="evidence" value="ECO:0007669"/>
    <property type="project" value="UniProtKB-EC"/>
</dbReference>
<dbReference type="PANTHER" id="PTHR30041">
    <property type="entry name" value="ARSENATE REDUCTASE"/>
    <property type="match status" value="1"/>
</dbReference>
<organism evidence="5 6">
    <name type="scientific">Isoalcanivorax beigongshangi</name>
    <dbReference type="NCBI Taxonomy" id="3238810"/>
    <lineage>
        <taxon>Bacteria</taxon>
        <taxon>Pseudomonadati</taxon>
        <taxon>Pseudomonadota</taxon>
        <taxon>Gammaproteobacteria</taxon>
        <taxon>Oceanospirillales</taxon>
        <taxon>Alcanivoracaceae</taxon>
        <taxon>Isoalcanivorax</taxon>
    </lineage>
</organism>
<dbReference type="NCBIfam" id="TIGR00014">
    <property type="entry name" value="arsC"/>
    <property type="match status" value="1"/>
</dbReference>